<evidence type="ECO:0000313" key="13">
    <source>
        <dbReference type="EMBL" id="MFC5628035.1"/>
    </source>
</evidence>
<name>A0ABW0U3K1_9BACI</name>
<dbReference type="Gene3D" id="2.60.40.2560">
    <property type="match status" value="1"/>
</dbReference>
<dbReference type="Gene3D" id="1.10.510.10">
    <property type="entry name" value="Transferase(Phosphotransferase) domain 1"/>
    <property type="match status" value="1"/>
</dbReference>
<feature type="domain" description="PASTA" evidence="12">
    <location>
        <begin position="491"/>
        <end position="556"/>
    </location>
</feature>
<dbReference type="PANTHER" id="PTHR43289:SF34">
    <property type="entry name" value="SERINE_THREONINE-PROTEIN KINASE YBDM-RELATED"/>
    <property type="match status" value="1"/>
</dbReference>
<keyword evidence="4 9" id="KW-0547">Nucleotide-binding</keyword>
<keyword evidence="10" id="KW-0812">Transmembrane</keyword>
<evidence type="ECO:0000256" key="6">
    <source>
        <dbReference type="ARBA" id="ARBA00022840"/>
    </source>
</evidence>
<dbReference type="Gene3D" id="3.30.200.20">
    <property type="entry name" value="Phosphorylase Kinase, domain 1"/>
    <property type="match status" value="1"/>
</dbReference>
<evidence type="ECO:0000256" key="5">
    <source>
        <dbReference type="ARBA" id="ARBA00022777"/>
    </source>
</evidence>
<dbReference type="SUPFAM" id="SSF56112">
    <property type="entry name" value="Protein kinase-like (PK-like)"/>
    <property type="match status" value="1"/>
</dbReference>
<keyword evidence="5 13" id="KW-0418">Kinase</keyword>
<dbReference type="PROSITE" id="PS00107">
    <property type="entry name" value="PROTEIN_KINASE_ATP"/>
    <property type="match status" value="1"/>
</dbReference>
<evidence type="ECO:0000256" key="1">
    <source>
        <dbReference type="ARBA" id="ARBA00012513"/>
    </source>
</evidence>
<dbReference type="RefSeq" id="WP_270898051.1">
    <property type="nucleotide sequence ID" value="NZ_JBHSPF010000018.1"/>
</dbReference>
<comment type="catalytic activity">
    <reaction evidence="8">
        <text>L-seryl-[protein] + ATP = O-phospho-L-seryl-[protein] + ADP + H(+)</text>
        <dbReference type="Rhea" id="RHEA:17989"/>
        <dbReference type="Rhea" id="RHEA-COMP:9863"/>
        <dbReference type="Rhea" id="RHEA-COMP:11604"/>
        <dbReference type="ChEBI" id="CHEBI:15378"/>
        <dbReference type="ChEBI" id="CHEBI:29999"/>
        <dbReference type="ChEBI" id="CHEBI:30616"/>
        <dbReference type="ChEBI" id="CHEBI:83421"/>
        <dbReference type="ChEBI" id="CHEBI:456216"/>
        <dbReference type="EC" id="2.7.11.1"/>
    </reaction>
</comment>
<dbReference type="PROSITE" id="PS51178">
    <property type="entry name" value="PASTA"/>
    <property type="match status" value="3"/>
</dbReference>
<dbReference type="SMART" id="SM00740">
    <property type="entry name" value="PASTA"/>
    <property type="match status" value="3"/>
</dbReference>
<evidence type="ECO:0000256" key="7">
    <source>
        <dbReference type="ARBA" id="ARBA00047899"/>
    </source>
</evidence>
<reference evidence="14" key="1">
    <citation type="journal article" date="2019" name="Int. J. Syst. Evol. Microbiol.">
        <title>The Global Catalogue of Microorganisms (GCM) 10K type strain sequencing project: providing services to taxonomists for standard genome sequencing and annotation.</title>
        <authorList>
            <consortium name="The Broad Institute Genomics Platform"/>
            <consortium name="The Broad Institute Genome Sequencing Center for Infectious Disease"/>
            <person name="Wu L."/>
            <person name="Ma J."/>
        </authorList>
    </citation>
    <scope>NUCLEOTIDE SEQUENCE [LARGE SCALE GENOMIC DNA]</scope>
    <source>
        <strain evidence="14">CGMCC 1.15790</strain>
    </source>
</reference>
<comment type="caution">
    <text evidence="13">The sequence shown here is derived from an EMBL/GenBank/DDBJ whole genome shotgun (WGS) entry which is preliminary data.</text>
</comment>
<dbReference type="InterPro" id="IPR008271">
    <property type="entry name" value="Ser/Thr_kinase_AS"/>
</dbReference>
<evidence type="ECO:0000256" key="10">
    <source>
        <dbReference type="SAM" id="Phobius"/>
    </source>
</evidence>
<feature type="domain" description="PASTA" evidence="12">
    <location>
        <begin position="424"/>
        <end position="490"/>
    </location>
</feature>
<dbReference type="InterPro" id="IPR017441">
    <property type="entry name" value="Protein_kinase_ATP_BS"/>
</dbReference>
<dbReference type="PROSITE" id="PS50011">
    <property type="entry name" value="PROTEIN_KINASE_DOM"/>
    <property type="match status" value="1"/>
</dbReference>
<dbReference type="NCBIfam" id="NF033483">
    <property type="entry name" value="PknB_PASTA_kin"/>
    <property type="match status" value="1"/>
</dbReference>
<proteinExistence type="predicted"/>
<evidence type="ECO:0000256" key="9">
    <source>
        <dbReference type="PROSITE-ProRule" id="PRU10141"/>
    </source>
</evidence>
<dbReference type="PROSITE" id="PS00108">
    <property type="entry name" value="PROTEIN_KINASE_ST"/>
    <property type="match status" value="1"/>
</dbReference>
<dbReference type="PANTHER" id="PTHR43289">
    <property type="entry name" value="MITOGEN-ACTIVATED PROTEIN KINASE KINASE KINASE 20-RELATED"/>
    <property type="match status" value="1"/>
</dbReference>
<feature type="binding site" evidence="9">
    <location>
        <position position="42"/>
    </location>
    <ligand>
        <name>ATP</name>
        <dbReference type="ChEBI" id="CHEBI:30616"/>
    </ligand>
</feature>
<dbReference type="CDD" id="cd14014">
    <property type="entry name" value="STKc_PknB_like"/>
    <property type="match status" value="1"/>
</dbReference>
<protein>
    <recommendedName>
        <fullName evidence="1">non-specific serine/threonine protein kinase</fullName>
        <ecNumber evidence="1">2.7.11.1</ecNumber>
    </recommendedName>
</protein>
<organism evidence="13 14">
    <name type="scientific">Aliibacillus thermotolerans</name>
    <dbReference type="NCBI Taxonomy" id="1834418"/>
    <lineage>
        <taxon>Bacteria</taxon>
        <taxon>Bacillati</taxon>
        <taxon>Bacillota</taxon>
        <taxon>Bacilli</taxon>
        <taxon>Bacillales</taxon>
        <taxon>Bacillaceae</taxon>
        <taxon>Aliibacillus</taxon>
    </lineage>
</organism>
<comment type="catalytic activity">
    <reaction evidence="7">
        <text>L-threonyl-[protein] + ATP = O-phospho-L-threonyl-[protein] + ADP + H(+)</text>
        <dbReference type="Rhea" id="RHEA:46608"/>
        <dbReference type="Rhea" id="RHEA-COMP:11060"/>
        <dbReference type="Rhea" id="RHEA-COMP:11605"/>
        <dbReference type="ChEBI" id="CHEBI:15378"/>
        <dbReference type="ChEBI" id="CHEBI:30013"/>
        <dbReference type="ChEBI" id="CHEBI:30616"/>
        <dbReference type="ChEBI" id="CHEBI:61977"/>
        <dbReference type="ChEBI" id="CHEBI:456216"/>
        <dbReference type="EC" id="2.7.11.1"/>
    </reaction>
</comment>
<gene>
    <name evidence="13" type="primary">pknB</name>
    <name evidence="13" type="ORF">ACFPTR_03900</name>
</gene>
<evidence type="ECO:0000259" key="11">
    <source>
        <dbReference type="PROSITE" id="PS50011"/>
    </source>
</evidence>
<keyword evidence="2" id="KW-0723">Serine/threonine-protein kinase</keyword>
<evidence type="ECO:0000256" key="3">
    <source>
        <dbReference type="ARBA" id="ARBA00022679"/>
    </source>
</evidence>
<keyword evidence="14" id="KW-1185">Reference proteome</keyword>
<accession>A0ABW0U3K1</accession>
<feature type="transmembrane region" description="Helical" evidence="10">
    <location>
        <begin position="331"/>
        <end position="356"/>
    </location>
</feature>
<evidence type="ECO:0000259" key="12">
    <source>
        <dbReference type="PROSITE" id="PS51178"/>
    </source>
</evidence>
<dbReference type="GO" id="GO:0016301">
    <property type="term" value="F:kinase activity"/>
    <property type="evidence" value="ECO:0007669"/>
    <property type="project" value="UniProtKB-KW"/>
</dbReference>
<dbReference type="EMBL" id="JBHSPF010000018">
    <property type="protein sequence ID" value="MFC5628035.1"/>
    <property type="molecule type" value="Genomic_DNA"/>
</dbReference>
<feature type="domain" description="PASTA" evidence="12">
    <location>
        <begin position="357"/>
        <end position="423"/>
    </location>
</feature>
<dbReference type="CDD" id="cd06577">
    <property type="entry name" value="PASTA_pknB"/>
    <property type="match status" value="3"/>
</dbReference>
<evidence type="ECO:0000256" key="8">
    <source>
        <dbReference type="ARBA" id="ARBA00048679"/>
    </source>
</evidence>
<keyword evidence="10" id="KW-1133">Transmembrane helix</keyword>
<dbReference type="EC" id="2.7.11.1" evidence="1"/>
<keyword evidence="3" id="KW-0808">Transferase</keyword>
<sequence length="648" mass="73326">MSDLIGKVVSDRYEILEMIGDGGMAHVYKGRDRILERMVAVKVLQPQYNSDEEFIRRFHREAQAATSLSHPHIVNIYDVGEEEDIYFIVMEYIEGETLKEKIQREGPLPLEETVRLMSQILDAIHHAHHYGIIHRDMKPHNILLTKEGNAKVTDFGIARATSAATITHTNSVIGSVHYLSPEQAKGGYVSERSDIYSIGVVLYEMVTGTLPYTGDSAVSIALKHLQETLPRPKEKRPDLPQSLENVILKATSKKQEDRYHSVLAMKMDLSTSLSPERSIEPMFVPAKEMEQTKTFQAVQDESKQKEEDVVETNKETFVGEGKPKKKRRRKLWIALFTFLFIFIAGILAFTLIPSFLQVADTEVPDTVGLTEEEAIDLLEEHELIAETERMYDDEIEKDVVISQRPQAGRTVKVESPVTLYVSDGQEEVEMPDVIGMSRNQVENMLQDFDHIKFSGEERADIPPGQIVEQEPQAGEMVVPNETTVYLTYSEQQQFAIQSLEGETRQTVENYLERTGLQGTFSERPSDTVPPGRVIEQRPAPYSMVTEGAEVHIVLSSGPEEEEKKTEQIEAVIPIEVGEQEQERGDIFSILILYDDATTDGEEVFVEETISETTTYRVPLVVTPDQDGGYTLYVNDEEVQSNRFSYGEQ</sequence>
<dbReference type="InterPro" id="IPR005543">
    <property type="entry name" value="PASTA_dom"/>
</dbReference>
<keyword evidence="6 9" id="KW-0067">ATP-binding</keyword>
<dbReference type="SMART" id="SM00220">
    <property type="entry name" value="S_TKc"/>
    <property type="match status" value="1"/>
</dbReference>
<evidence type="ECO:0000256" key="2">
    <source>
        <dbReference type="ARBA" id="ARBA00022527"/>
    </source>
</evidence>
<dbReference type="InterPro" id="IPR000719">
    <property type="entry name" value="Prot_kinase_dom"/>
</dbReference>
<keyword evidence="10" id="KW-0472">Membrane</keyword>
<evidence type="ECO:0000256" key="4">
    <source>
        <dbReference type="ARBA" id="ARBA00022741"/>
    </source>
</evidence>
<feature type="domain" description="Protein kinase" evidence="11">
    <location>
        <begin position="13"/>
        <end position="283"/>
    </location>
</feature>
<dbReference type="Proteomes" id="UP001596143">
    <property type="component" value="Unassembled WGS sequence"/>
</dbReference>
<dbReference type="InterPro" id="IPR011009">
    <property type="entry name" value="Kinase-like_dom_sf"/>
</dbReference>
<dbReference type="Pfam" id="PF00069">
    <property type="entry name" value="Pkinase"/>
    <property type="match status" value="1"/>
</dbReference>
<dbReference type="Gene3D" id="3.30.10.20">
    <property type="match status" value="3"/>
</dbReference>
<evidence type="ECO:0000313" key="14">
    <source>
        <dbReference type="Proteomes" id="UP001596143"/>
    </source>
</evidence>
<dbReference type="Pfam" id="PF03793">
    <property type="entry name" value="PASTA"/>
    <property type="match status" value="3"/>
</dbReference>